<dbReference type="FunCoup" id="A0A6P8YV12">
    <property type="interactions" value="10"/>
</dbReference>
<feature type="compositionally biased region" description="Basic and acidic residues" evidence="5">
    <location>
        <begin position="618"/>
        <end position="627"/>
    </location>
</feature>
<dbReference type="PANTHER" id="PTHR21419">
    <property type="match status" value="1"/>
</dbReference>
<feature type="region of interest" description="Disordered" evidence="5">
    <location>
        <begin position="618"/>
        <end position="689"/>
    </location>
</feature>
<evidence type="ECO:0000256" key="1">
    <source>
        <dbReference type="ARBA" id="ARBA00004167"/>
    </source>
</evidence>
<accession>A0A6P8YV12</accession>
<dbReference type="PANTHER" id="PTHR21419:SF30">
    <property type="entry name" value="IG-LIKE DOMAIN-CONTAINING PROTEIN"/>
    <property type="match status" value="1"/>
</dbReference>
<dbReference type="Gene3D" id="2.130.10.10">
    <property type="entry name" value="YVTN repeat-like/Quinoprotein amine dehydrogenase"/>
    <property type="match status" value="1"/>
</dbReference>
<dbReference type="GeneID" id="117646805"/>
<name>A0A6P8YV12_THRPL</name>
<feature type="compositionally biased region" description="Basic and acidic residues" evidence="5">
    <location>
        <begin position="1"/>
        <end position="13"/>
    </location>
</feature>
<proteinExistence type="predicted"/>
<dbReference type="InterPro" id="IPR055409">
    <property type="entry name" value="Beta-prop_FAM234A_B"/>
</dbReference>
<evidence type="ECO:0000313" key="8">
    <source>
        <dbReference type="Proteomes" id="UP000515158"/>
    </source>
</evidence>
<dbReference type="InterPro" id="IPR028994">
    <property type="entry name" value="Integrin_alpha_N"/>
</dbReference>
<evidence type="ECO:0000256" key="6">
    <source>
        <dbReference type="SAM" id="Phobius"/>
    </source>
</evidence>
<feature type="region of interest" description="Disordered" evidence="5">
    <location>
        <begin position="741"/>
        <end position="771"/>
    </location>
</feature>
<dbReference type="AlphaFoldDB" id="A0A6P8YV12"/>
<dbReference type="RefSeq" id="XP_034243918.1">
    <property type="nucleotide sequence ID" value="XM_034388027.1"/>
</dbReference>
<evidence type="ECO:0000256" key="2">
    <source>
        <dbReference type="ARBA" id="ARBA00022692"/>
    </source>
</evidence>
<keyword evidence="3 6" id="KW-1133">Transmembrane helix</keyword>
<feature type="transmembrane region" description="Helical" evidence="6">
    <location>
        <begin position="77"/>
        <end position="105"/>
    </location>
</feature>
<keyword evidence="8" id="KW-1185">Reference proteome</keyword>
<gene>
    <name evidence="9" type="primary">LOC117646805</name>
</gene>
<sequence>MEKFASKPAIRDSFDEEDASDDVDDEVFIRDGRNGYKIDEECGVKKPLMPLRRRPKPKHTKFVSNSIQEPRRRLRMLLAPCCYGVAALSVLLGLMALSVVVINYFSLPLSRIQLWFGNNSQPSVKKLTPCTEFAISDVWVQSFPKLTSETAVRLNDVNHDGVLDIILGYGTGTDGRNVPDFVCMLYFRREPPCLGGIVALDGKNGEVVWQHWARRPIFSVDCSADLTGDGVNDCLIGGKGGLLHVVNGHDGSLLWHLEEQLERQPSEVALDVYSAQYIPDIDNDGFIDVISAHTVSDISGNTVKGHLIIISGKVGRILRMIEMPGGSESYYAPQLLVQPDGKTIVLIGTGGTASHSWGGLHALSLNQLAGTDKIPFQTLVTSDSRGVMSPPALVDINQDGTEDIVVSLFNSTVVAVDGKTFNTLWNYTFPDSQTLSSPTPGYFNDDEVPDFLIKYQTGPDFPVYFYSQMNVLDGKTGLPLLDHPVIDSVGSQMGGLSLSVEGQGNDWFLYWTADCVGHEGSKTPFSFAKGSDIVAQSQADVCRLRFNSTMVAKLLAINQHINVPGHPIYSSDRRYSTEYNNSKLMIDEAGQYLASHPDFWNLFGAQEDLLKQTNRDAYTEDEVKPNDRQPVPYGNPTFKEDQTKVPLSGRGRSGKDREPDEVGEAGYSPMQMHQTGKHQKPYSSRPGSEMQDWRLDEASKSFGSLYEPRTSDNLDTDYEAPILSNVDPSLQMDGVLNRYLADGGNEQGGAPRPQSNFGNIFHEQRRSGRRRIKRSGMEKVRRLKKDMVKSFSGDINFLNVSDGSHMVPTGIYPITSTGTLAPAILGSGIDLVLVSYWIPPSDGVQILTEKDIECMKQGVARARAANDDSDQESLEMAVTAECLYQRFASMTAQDSSTPNDGRRLEPHPGFIPKVNLRATSSYKALNLRLGQLTVYRFNLQCKCRGEPESCAKILPFSQQSWPSFMGRDGKGYFYPK</sequence>
<keyword evidence="2 6" id="KW-0812">Transmembrane</keyword>
<dbReference type="InterPro" id="IPR015943">
    <property type="entry name" value="WD40/YVTN_repeat-like_dom_sf"/>
</dbReference>
<feature type="domain" description="FAM234A/B beta-propeller" evidence="7">
    <location>
        <begin position="139"/>
        <end position="477"/>
    </location>
</feature>
<feature type="region of interest" description="Disordered" evidence="5">
    <location>
        <begin position="1"/>
        <end position="21"/>
    </location>
</feature>
<dbReference type="OrthoDB" id="567787at2759"/>
<dbReference type="InterPro" id="IPR045232">
    <property type="entry name" value="FAM234"/>
</dbReference>
<evidence type="ECO:0000259" key="7">
    <source>
        <dbReference type="Pfam" id="PF23727"/>
    </source>
</evidence>
<protein>
    <submittedName>
        <fullName evidence="9">Uncharacterized protein LOC117646805 isoform X1</fullName>
    </submittedName>
</protein>
<reference evidence="9" key="1">
    <citation type="submission" date="2025-08" db="UniProtKB">
        <authorList>
            <consortium name="RefSeq"/>
        </authorList>
    </citation>
    <scope>IDENTIFICATION</scope>
    <source>
        <tissue evidence="9">Total insect</tissue>
    </source>
</reference>
<comment type="subcellular location">
    <subcellularLocation>
        <location evidence="1">Membrane</location>
        <topology evidence="1">Single-pass membrane protein</topology>
    </subcellularLocation>
</comment>
<evidence type="ECO:0000256" key="3">
    <source>
        <dbReference type="ARBA" id="ARBA00022989"/>
    </source>
</evidence>
<dbReference type="KEGG" id="tpal:117646805"/>
<keyword evidence="4 6" id="KW-0472">Membrane</keyword>
<organism evidence="9">
    <name type="scientific">Thrips palmi</name>
    <name type="common">Melon thrips</name>
    <dbReference type="NCBI Taxonomy" id="161013"/>
    <lineage>
        <taxon>Eukaryota</taxon>
        <taxon>Metazoa</taxon>
        <taxon>Ecdysozoa</taxon>
        <taxon>Arthropoda</taxon>
        <taxon>Hexapoda</taxon>
        <taxon>Insecta</taxon>
        <taxon>Pterygota</taxon>
        <taxon>Neoptera</taxon>
        <taxon>Paraneoptera</taxon>
        <taxon>Thysanoptera</taxon>
        <taxon>Terebrantia</taxon>
        <taxon>Thripoidea</taxon>
        <taxon>Thripidae</taxon>
        <taxon>Thrips</taxon>
    </lineage>
</organism>
<dbReference type="InParanoid" id="A0A6P8YV12"/>
<dbReference type="Proteomes" id="UP000515158">
    <property type="component" value="Unplaced"/>
</dbReference>
<dbReference type="SUPFAM" id="SSF69318">
    <property type="entry name" value="Integrin alpha N-terminal domain"/>
    <property type="match status" value="1"/>
</dbReference>
<evidence type="ECO:0000256" key="4">
    <source>
        <dbReference type="ARBA" id="ARBA00023136"/>
    </source>
</evidence>
<evidence type="ECO:0000313" key="9">
    <source>
        <dbReference type="RefSeq" id="XP_034243918.1"/>
    </source>
</evidence>
<dbReference type="GO" id="GO:0016020">
    <property type="term" value="C:membrane"/>
    <property type="evidence" value="ECO:0007669"/>
    <property type="project" value="UniProtKB-SubCell"/>
</dbReference>
<dbReference type="Pfam" id="PF23727">
    <property type="entry name" value="Beta-prop_FAM234A_B"/>
    <property type="match status" value="1"/>
</dbReference>
<evidence type="ECO:0000256" key="5">
    <source>
        <dbReference type="SAM" id="MobiDB-lite"/>
    </source>
</evidence>